<evidence type="ECO:0000313" key="1">
    <source>
        <dbReference type="EMBL" id="SVA13539.1"/>
    </source>
</evidence>
<evidence type="ECO:0008006" key="2">
    <source>
        <dbReference type="Google" id="ProtNLM"/>
    </source>
</evidence>
<dbReference type="EMBL" id="UINC01004332">
    <property type="protein sequence ID" value="SVA13539.1"/>
    <property type="molecule type" value="Genomic_DNA"/>
</dbReference>
<proteinExistence type="predicted"/>
<protein>
    <recommendedName>
        <fullName evidence="2">DUF393 domain-containing protein</fullName>
    </recommendedName>
</protein>
<accession>A0A381TCR6</accession>
<dbReference type="GO" id="GO:0015035">
    <property type="term" value="F:protein-disulfide reductase activity"/>
    <property type="evidence" value="ECO:0007669"/>
    <property type="project" value="InterPro"/>
</dbReference>
<dbReference type="Pfam" id="PF04134">
    <property type="entry name" value="DCC1-like"/>
    <property type="match status" value="1"/>
</dbReference>
<dbReference type="InterPro" id="IPR007263">
    <property type="entry name" value="DCC1-like"/>
</dbReference>
<reference evidence="1" key="1">
    <citation type="submission" date="2018-05" db="EMBL/GenBank/DDBJ databases">
        <authorList>
            <person name="Lanie J.A."/>
            <person name="Ng W.-L."/>
            <person name="Kazmierczak K.M."/>
            <person name="Andrzejewski T.M."/>
            <person name="Davidsen T.M."/>
            <person name="Wayne K.J."/>
            <person name="Tettelin H."/>
            <person name="Glass J.I."/>
            <person name="Rusch D."/>
            <person name="Podicherti R."/>
            <person name="Tsui H.-C.T."/>
            <person name="Winkler M.E."/>
        </authorList>
    </citation>
    <scope>NUCLEOTIDE SEQUENCE</scope>
</reference>
<sequence>VDEFENRPLLIYDGECEFCVKWAHKFKVMAGKFITFIPLQNLPVNYEYATRAACLKSVQYIDIDNRISKGAEAVFQLFHKAKKGSFLLTCYRRIPIFRFLTEYVYSLVARNRHLFS</sequence>
<organism evidence="1">
    <name type="scientific">marine metagenome</name>
    <dbReference type="NCBI Taxonomy" id="408172"/>
    <lineage>
        <taxon>unclassified sequences</taxon>
        <taxon>metagenomes</taxon>
        <taxon>ecological metagenomes</taxon>
    </lineage>
</organism>
<dbReference type="AlphaFoldDB" id="A0A381TCR6"/>
<feature type="non-terminal residue" evidence="1">
    <location>
        <position position="1"/>
    </location>
</feature>
<gene>
    <name evidence="1" type="ORF">METZ01_LOCUS66393</name>
</gene>
<name>A0A381TCR6_9ZZZZ</name>